<sequence length="91" mass="10238">MSVHCTGHLPNGRGRVRHGRCLRKADIPARRACSATVMLCRRIDIYWNSSSKIMRIIRPVPFAQTLSACTRLFVLKETVLVAEGVLPPKPR</sequence>
<organism evidence="1 2">
    <name type="scientific">Steinernema carpocapsae</name>
    <name type="common">Entomopathogenic nematode</name>
    <dbReference type="NCBI Taxonomy" id="34508"/>
    <lineage>
        <taxon>Eukaryota</taxon>
        <taxon>Metazoa</taxon>
        <taxon>Ecdysozoa</taxon>
        <taxon>Nematoda</taxon>
        <taxon>Chromadorea</taxon>
        <taxon>Rhabditida</taxon>
        <taxon>Tylenchina</taxon>
        <taxon>Panagrolaimomorpha</taxon>
        <taxon>Strongyloidoidea</taxon>
        <taxon>Steinernematidae</taxon>
        <taxon>Steinernema</taxon>
    </lineage>
</organism>
<dbReference type="EMBL" id="AZBU02000001">
    <property type="protein sequence ID" value="TMS35509.1"/>
    <property type="molecule type" value="Genomic_DNA"/>
</dbReference>
<name>A0A4U8USG6_STECR</name>
<reference evidence="1 2" key="2">
    <citation type="journal article" date="2019" name="G3 (Bethesda)">
        <title>Hybrid Assembly of the Genome of the Entomopathogenic Nematode Steinernema carpocapsae Identifies the X-Chromosome.</title>
        <authorList>
            <person name="Serra L."/>
            <person name="Macchietto M."/>
            <person name="Macias-Munoz A."/>
            <person name="McGill C.J."/>
            <person name="Rodriguez I.M."/>
            <person name="Rodriguez B."/>
            <person name="Murad R."/>
            <person name="Mortazavi A."/>
        </authorList>
    </citation>
    <scope>NUCLEOTIDE SEQUENCE [LARGE SCALE GENOMIC DNA]</scope>
    <source>
        <strain evidence="1 2">ALL</strain>
    </source>
</reference>
<comment type="caution">
    <text evidence="1">The sequence shown here is derived from an EMBL/GenBank/DDBJ whole genome shotgun (WGS) entry which is preliminary data.</text>
</comment>
<keyword evidence="2" id="KW-1185">Reference proteome</keyword>
<accession>A0A4U8USG6</accession>
<evidence type="ECO:0000313" key="1">
    <source>
        <dbReference type="EMBL" id="TMS35509.1"/>
    </source>
</evidence>
<dbReference type="EMBL" id="CM016762">
    <property type="protein sequence ID" value="TMS35509.1"/>
    <property type="molecule type" value="Genomic_DNA"/>
</dbReference>
<proteinExistence type="predicted"/>
<evidence type="ECO:0000313" key="2">
    <source>
        <dbReference type="Proteomes" id="UP000298663"/>
    </source>
</evidence>
<dbReference type="AlphaFoldDB" id="A0A4U8USG6"/>
<dbReference type="Proteomes" id="UP000298663">
    <property type="component" value="Chromosome X"/>
</dbReference>
<gene>
    <name evidence="1" type="ORF">L596_002900</name>
</gene>
<protein>
    <submittedName>
        <fullName evidence="1">Uncharacterized protein</fullName>
    </submittedName>
</protein>
<reference evidence="1 2" key="1">
    <citation type="journal article" date="2015" name="Genome Biol.">
        <title>Comparative genomics of Steinernema reveals deeply conserved gene regulatory networks.</title>
        <authorList>
            <person name="Dillman A.R."/>
            <person name="Macchietto M."/>
            <person name="Porter C.F."/>
            <person name="Rogers A."/>
            <person name="Williams B."/>
            <person name="Antoshechkin I."/>
            <person name="Lee M.M."/>
            <person name="Goodwin Z."/>
            <person name="Lu X."/>
            <person name="Lewis E.E."/>
            <person name="Goodrich-Blair H."/>
            <person name="Stock S.P."/>
            <person name="Adams B.J."/>
            <person name="Sternberg P.W."/>
            <person name="Mortazavi A."/>
        </authorList>
    </citation>
    <scope>NUCLEOTIDE SEQUENCE [LARGE SCALE GENOMIC DNA]</scope>
    <source>
        <strain evidence="1 2">ALL</strain>
    </source>
</reference>